<proteinExistence type="predicted"/>
<evidence type="ECO:0000313" key="3">
    <source>
        <dbReference type="Proteomes" id="UP000813215"/>
    </source>
</evidence>
<sequence length="294" mass="33120">MKITCSILCYNYGRYLAKAIESCLNQKPGDYELEILVIDDGSTDETPEICQHYQDSIRVLRSENQGFGASLDKAILESSGDYVCLLDADDYFDNNKILALIPFMQKGYLYIEHTKYFINSDGQLINSTVYGGGNTSTLCLNRAAALSLLPVQNEIFFHPLKSAGHGFELDEPLTFYRIHDSSMIGSKPADLWYSHLAQITHLLADQLLSMSQQPPAWVDSNMLKKISREYRATAYYNQMEAALHNNKRRQAMLACLGILLAAMRSRMGLTVWHCKVIIRGTVLGRAIESRTVNI</sequence>
<organism evidence="2 3">
    <name type="scientific">Pelatocladus maniniholoensis HA4357-MV3</name>
    <dbReference type="NCBI Taxonomy" id="1117104"/>
    <lineage>
        <taxon>Bacteria</taxon>
        <taxon>Bacillati</taxon>
        <taxon>Cyanobacteriota</taxon>
        <taxon>Cyanophyceae</taxon>
        <taxon>Nostocales</taxon>
        <taxon>Nostocaceae</taxon>
        <taxon>Pelatocladus</taxon>
    </lineage>
</organism>
<dbReference type="AlphaFoldDB" id="A0A9E3H7E9"/>
<dbReference type="InterPro" id="IPR029044">
    <property type="entry name" value="Nucleotide-diphossugar_trans"/>
</dbReference>
<dbReference type="EMBL" id="JAHHHW010000081">
    <property type="protein sequence ID" value="MBW4432158.1"/>
    <property type="molecule type" value="Genomic_DNA"/>
</dbReference>
<evidence type="ECO:0000313" key="2">
    <source>
        <dbReference type="EMBL" id="MBW4432158.1"/>
    </source>
</evidence>
<feature type="domain" description="Glycosyltransferase 2-like" evidence="1">
    <location>
        <begin position="7"/>
        <end position="108"/>
    </location>
</feature>
<dbReference type="Proteomes" id="UP000813215">
    <property type="component" value="Unassembled WGS sequence"/>
</dbReference>
<accession>A0A9E3H7E9</accession>
<evidence type="ECO:0000259" key="1">
    <source>
        <dbReference type="Pfam" id="PF00535"/>
    </source>
</evidence>
<dbReference type="PANTHER" id="PTHR22916">
    <property type="entry name" value="GLYCOSYLTRANSFERASE"/>
    <property type="match status" value="1"/>
</dbReference>
<dbReference type="InterPro" id="IPR001173">
    <property type="entry name" value="Glyco_trans_2-like"/>
</dbReference>
<gene>
    <name evidence="2" type="ORF">KME28_10605</name>
</gene>
<protein>
    <submittedName>
        <fullName evidence="2">Glycosyltransferase</fullName>
    </submittedName>
</protein>
<dbReference type="GO" id="GO:0016758">
    <property type="term" value="F:hexosyltransferase activity"/>
    <property type="evidence" value="ECO:0007669"/>
    <property type="project" value="UniProtKB-ARBA"/>
</dbReference>
<dbReference type="Gene3D" id="3.90.550.10">
    <property type="entry name" value="Spore Coat Polysaccharide Biosynthesis Protein SpsA, Chain A"/>
    <property type="match status" value="1"/>
</dbReference>
<reference evidence="2" key="1">
    <citation type="submission" date="2021-05" db="EMBL/GenBank/DDBJ databases">
        <authorList>
            <person name="Pietrasiak N."/>
            <person name="Ward R."/>
            <person name="Stajich J.E."/>
            <person name="Kurbessoian T."/>
        </authorList>
    </citation>
    <scope>NUCLEOTIDE SEQUENCE</scope>
    <source>
        <strain evidence="2">HA4357-MV3</strain>
    </source>
</reference>
<reference evidence="2" key="2">
    <citation type="journal article" date="2022" name="Microbiol. Resour. Announc.">
        <title>Metagenome Sequencing to Explore Phylogenomics of Terrestrial Cyanobacteria.</title>
        <authorList>
            <person name="Ward R.D."/>
            <person name="Stajich J.E."/>
            <person name="Johansen J.R."/>
            <person name="Huntemann M."/>
            <person name="Clum A."/>
            <person name="Foster B."/>
            <person name="Foster B."/>
            <person name="Roux S."/>
            <person name="Palaniappan K."/>
            <person name="Varghese N."/>
            <person name="Mukherjee S."/>
            <person name="Reddy T.B.K."/>
            <person name="Daum C."/>
            <person name="Copeland A."/>
            <person name="Chen I.A."/>
            <person name="Ivanova N.N."/>
            <person name="Kyrpides N.C."/>
            <person name="Shapiro N."/>
            <person name="Eloe-Fadrosh E.A."/>
            <person name="Pietrasiak N."/>
        </authorList>
    </citation>
    <scope>NUCLEOTIDE SEQUENCE</scope>
    <source>
        <strain evidence="2">HA4357-MV3</strain>
    </source>
</reference>
<dbReference type="Pfam" id="PF00535">
    <property type="entry name" value="Glycos_transf_2"/>
    <property type="match status" value="1"/>
</dbReference>
<dbReference type="PANTHER" id="PTHR22916:SF3">
    <property type="entry name" value="UDP-GLCNAC:BETAGAL BETA-1,3-N-ACETYLGLUCOSAMINYLTRANSFERASE-LIKE PROTEIN 1"/>
    <property type="match status" value="1"/>
</dbReference>
<dbReference type="SUPFAM" id="SSF53448">
    <property type="entry name" value="Nucleotide-diphospho-sugar transferases"/>
    <property type="match status" value="1"/>
</dbReference>
<comment type="caution">
    <text evidence="2">The sequence shown here is derived from an EMBL/GenBank/DDBJ whole genome shotgun (WGS) entry which is preliminary data.</text>
</comment>
<dbReference type="CDD" id="cd00761">
    <property type="entry name" value="Glyco_tranf_GTA_type"/>
    <property type="match status" value="1"/>
</dbReference>
<name>A0A9E3H7E9_9NOST</name>